<keyword evidence="4" id="KW-0479">Metal-binding</keyword>
<dbReference type="RefSeq" id="WP_255901077.1">
    <property type="nucleotide sequence ID" value="NZ_JAFMZO010000002.1"/>
</dbReference>
<evidence type="ECO:0000256" key="9">
    <source>
        <dbReference type="ARBA" id="ARBA00023150"/>
    </source>
</evidence>
<proteinExistence type="predicted"/>
<dbReference type="InterPro" id="IPR058240">
    <property type="entry name" value="rSAM_sf"/>
</dbReference>
<keyword evidence="13" id="KW-1185">Reference proteome</keyword>
<keyword evidence="6" id="KW-0408">Iron</keyword>
<evidence type="ECO:0000256" key="6">
    <source>
        <dbReference type="ARBA" id="ARBA00023004"/>
    </source>
</evidence>
<dbReference type="InterPro" id="IPR040064">
    <property type="entry name" value="MoaA-like"/>
</dbReference>
<evidence type="ECO:0000256" key="8">
    <source>
        <dbReference type="ARBA" id="ARBA00023134"/>
    </source>
</evidence>
<comment type="cofactor">
    <cofactor evidence="1">
        <name>[4Fe-4S] cluster</name>
        <dbReference type="ChEBI" id="CHEBI:49883"/>
    </cofactor>
</comment>
<dbReference type="SFLD" id="SFLDG01383">
    <property type="entry name" value="cyclic_pyranopterin_phosphate"/>
    <property type="match status" value="1"/>
</dbReference>
<dbReference type="InterPro" id="IPR050105">
    <property type="entry name" value="MoCo_biosynth_MoaA/MoaC"/>
</dbReference>
<dbReference type="SFLD" id="SFLDG01067">
    <property type="entry name" value="SPASM/twitch_domain_containing"/>
    <property type="match status" value="1"/>
</dbReference>
<dbReference type="EC" id="4.1.99.22" evidence="12"/>
<evidence type="ECO:0000256" key="4">
    <source>
        <dbReference type="ARBA" id="ARBA00022723"/>
    </source>
</evidence>
<dbReference type="Pfam" id="PF06463">
    <property type="entry name" value="Mob_synth_C"/>
    <property type="match status" value="1"/>
</dbReference>
<dbReference type="PROSITE" id="PS51918">
    <property type="entry name" value="RADICAL_SAM"/>
    <property type="match status" value="1"/>
</dbReference>
<dbReference type="PANTHER" id="PTHR22960:SF0">
    <property type="entry name" value="MOLYBDENUM COFACTOR BIOSYNTHESIS PROTEIN 1"/>
    <property type="match status" value="1"/>
</dbReference>
<gene>
    <name evidence="12" type="ORF">ACFSJU_13020</name>
</gene>
<evidence type="ECO:0000256" key="7">
    <source>
        <dbReference type="ARBA" id="ARBA00023014"/>
    </source>
</evidence>
<reference evidence="13" key="1">
    <citation type="journal article" date="2019" name="Int. J. Syst. Evol. Microbiol.">
        <title>The Global Catalogue of Microorganisms (GCM) 10K type strain sequencing project: providing services to taxonomists for standard genome sequencing and annotation.</title>
        <authorList>
            <consortium name="The Broad Institute Genomics Platform"/>
            <consortium name="The Broad Institute Genome Sequencing Center for Infectious Disease"/>
            <person name="Wu L."/>
            <person name="Ma J."/>
        </authorList>
    </citation>
    <scope>NUCLEOTIDE SEQUENCE [LARGE SCALE GENOMIC DNA]</scope>
    <source>
        <strain evidence="13">KCTC 42217</strain>
    </source>
</reference>
<dbReference type="EMBL" id="JBHUHZ010000002">
    <property type="protein sequence ID" value="MFD2163321.1"/>
    <property type="molecule type" value="Genomic_DNA"/>
</dbReference>
<dbReference type="SUPFAM" id="SSF102114">
    <property type="entry name" value="Radical SAM enzymes"/>
    <property type="match status" value="1"/>
</dbReference>
<dbReference type="CDD" id="cd01335">
    <property type="entry name" value="Radical_SAM"/>
    <property type="match status" value="1"/>
</dbReference>
<evidence type="ECO:0000256" key="10">
    <source>
        <dbReference type="ARBA" id="ARBA00023239"/>
    </source>
</evidence>
<protein>
    <submittedName>
        <fullName evidence="12">GTP 3',8-cyclase MoaA</fullName>
        <ecNumber evidence="12">4.1.99.22</ecNumber>
    </submittedName>
</protein>
<dbReference type="PANTHER" id="PTHR22960">
    <property type="entry name" value="MOLYBDOPTERIN COFACTOR SYNTHESIS PROTEIN A"/>
    <property type="match status" value="1"/>
</dbReference>
<keyword evidence="10 12" id="KW-0456">Lyase</keyword>
<evidence type="ECO:0000256" key="5">
    <source>
        <dbReference type="ARBA" id="ARBA00022741"/>
    </source>
</evidence>
<keyword evidence="8" id="KW-0342">GTP-binding</keyword>
<dbReference type="Proteomes" id="UP001597387">
    <property type="component" value="Unassembled WGS sequence"/>
</dbReference>
<keyword evidence="5" id="KW-0547">Nucleotide-binding</keyword>
<dbReference type="SMART" id="SM00729">
    <property type="entry name" value="Elp3"/>
    <property type="match status" value="1"/>
</dbReference>
<sequence>MVEVRDSFGRTFKTLRVSLINTCNLGCVYCTYGNEELKENYRSAKENSLSAAALSQLISQLHHTLNLDTIRFTGGEPLLYKELPELVRLVSSFGVQNLKLTTNGLLLEGLAPRLKDAGINSINVSLDAIDEDVFFRMSRRSGINRIFAGIDAAQKAGIDVKINSVMMKGLNDSQILPLVNYAFSKGLTIRFLEIMAMGHLYGNADSRFLSQEEILSAIAKQYEFERLPRKSSSTANYWMTSEGNKFGVVANESEPFCSDCNRLRLDSYGNIYGCLSSNHPISIKETSGDELISRLSEALKQKQALRFAGSELSMMHIGG</sequence>
<keyword evidence="7" id="KW-0411">Iron-sulfur</keyword>
<keyword evidence="3" id="KW-0949">S-adenosyl-L-methionine</keyword>
<evidence type="ECO:0000256" key="2">
    <source>
        <dbReference type="ARBA" id="ARBA00022485"/>
    </source>
</evidence>
<feature type="domain" description="Radical SAM core" evidence="11">
    <location>
        <begin position="7"/>
        <end position="225"/>
    </location>
</feature>
<dbReference type="Gene3D" id="3.20.20.70">
    <property type="entry name" value="Aldolase class I"/>
    <property type="match status" value="1"/>
</dbReference>
<keyword evidence="9" id="KW-0501">Molybdenum cofactor biosynthesis</keyword>
<dbReference type="InterPro" id="IPR013785">
    <property type="entry name" value="Aldolase_TIM"/>
</dbReference>
<comment type="caution">
    <text evidence="12">The sequence shown here is derived from an EMBL/GenBank/DDBJ whole genome shotgun (WGS) entry which is preliminary data.</text>
</comment>
<accession>A0ABW4ZP17</accession>
<dbReference type="SFLD" id="SFLDG01386">
    <property type="entry name" value="main_SPASM_domain-containing"/>
    <property type="match status" value="1"/>
</dbReference>
<evidence type="ECO:0000313" key="13">
    <source>
        <dbReference type="Proteomes" id="UP001597387"/>
    </source>
</evidence>
<name>A0ABW4ZP17_9SPHI</name>
<organism evidence="12 13">
    <name type="scientific">Paradesertivirga mongoliensis</name>
    <dbReference type="NCBI Taxonomy" id="2100740"/>
    <lineage>
        <taxon>Bacteria</taxon>
        <taxon>Pseudomonadati</taxon>
        <taxon>Bacteroidota</taxon>
        <taxon>Sphingobacteriia</taxon>
        <taxon>Sphingobacteriales</taxon>
        <taxon>Sphingobacteriaceae</taxon>
        <taxon>Paradesertivirga</taxon>
    </lineage>
</organism>
<evidence type="ECO:0000256" key="1">
    <source>
        <dbReference type="ARBA" id="ARBA00001966"/>
    </source>
</evidence>
<dbReference type="Pfam" id="PF04055">
    <property type="entry name" value="Radical_SAM"/>
    <property type="match status" value="1"/>
</dbReference>
<dbReference type="InterPro" id="IPR010505">
    <property type="entry name" value="MoaA_twitch"/>
</dbReference>
<dbReference type="InterPro" id="IPR006638">
    <property type="entry name" value="Elp3/MiaA/NifB-like_rSAM"/>
</dbReference>
<dbReference type="InterPro" id="IPR007197">
    <property type="entry name" value="rSAM"/>
</dbReference>
<dbReference type="GO" id="GO:0061798">
    <property type="term" value="F:GTP 3',8'-cyclase activity"/>
    <property type="evidence" value="ECO:0007669"/>
    <property type="project" value="UniProtKB-EC"/>
</dbReference>
<evidence type="ECO:0000259" key="11">
    <source>
        <dbReference type="PROSITE" id="PS51918"/>
    </source>
</evidence>
<keyword evidence="2" id="KW-0004">4Fe-4S</keyword>
<evidence type="ECO:0000256" key="3">
    <source>
        <dbReference type="ARBA" id="ARBA00022691"/>
    </source>
</evidence>
<evidence type="ECO:0000313" key="12">
    <source>
        <dbReference type="EMBL" id="MFD2163321.1"/>
    </source>
</evidence>
<dbReference type="SFLD" id="SFLDS00029">
    <property type="entry name" value="Radical_SAM"/>
    <property type="match status" value="1"/>
</dbReference>